<dbReference type="SUPFAM" id="SSF75169">
    <property type="entry name" value="DsrEFH-like"/>
    <property type="match status" value="1"/>
</dbReference>
<protein>
    <recommendedName>
        <fullName evidence="4">DsrE/DsrF-like family protein</fullName>
    </recommendedName>
</protein>
<feature type="signal peptide" evidence="1">
    <location>
        <begin position="1"/>
        <end position="23"/>
    </location>
</feature>
<evidence type="ECO:0000256" key="1">
    <source>
        <dbReference type="SAM" id="SignalP"/>
    </source>
</evidence>
<name>A0ABW4K313_9HYPH</name>
<keyword evidence="3" id="KW-1185">Reference proteome</keyword>
<reference evidence="3" key="1">
    <citation type="journal article" date="2019" name="Int. J. Syst. Evol. Microbiol.">
        <title>The Global Catalogue of Microorganisms (GCM) 10K type strain sequencing project: providing services to taxonomists for standard genome sequencing and annotation.</title>
        <authorList>
            <consortium name="The Broad Institute Genomics Platform"/>
            <consortium name="The Broad Institute Genome Sequencing Center for Infectious Disease"/>
            <person name="Wu L."/>
            <person name="Ma J."/>
        </authorList>
    </citation>
    <scope>NUCLEOTIDE SEQUENCE [LARGE SCALE GENOMIC DNA]</scope>
    <source>
        <strain evidence="3">KCTC 23707</strain>
    </source>
</reference>
<proteinExistence type="predicted"/>
<keyword evidence="1" id="KW-0732">Signal</keyword>
<dbReference type="InterPro" id="IPR027396">
    <property type="entry name" value="DsrEFH-like"/>
</dbReference>
<evidence type="ECO:0008006" key="4">
    <source>
        <dbReference type="Google" id="ProtNLM"/>
    </source>
</evidence>
<feature type="chain" id="PRO_5045615456" description="DsrE/DsrF-like family protein" evidence="1">
    <location>
        <begin position="24"/>
        <end position="140"/>
    </location>
</feature>
<accession>A0ABW4K313</accession>
<evidence type="ECO:0000313" key="3">
    <source>
        <dbReference type="Proteomes" id="UP001597308"/>
    </source>
</evidence>
<evidence type="ECO:0000313" key="2">
    <source>
        <dbReference type="EMBL" id="MFD1701823.1"/>
    </source>
</evidence>
<dbReference type="RefSeq" id="WP_378796584.1">
    <property type="nucleotide sequence ID" value="NZ_JBHUER010000001.1"/>
</dbReference>
<gene>
    <name evidence="2" type="ORF">ACFSCV_02290</name>
</gene>
<comment type="caution">
    <text evidence="2">The sequence shown here is derived from an EMBL/GenBank/DDBJ whole genome shotgun (WGS) entry which is preliminary data.</text>
</comment>
<dbReference type="Proteomes" id="UP001597308">
    <property type="component" value="Unassembled WGS sequence"/>
</dbReference>
<organism evidence="2 3">
    <name type="scientific">Methylopila henanensis</name>
    <dbReference type="NCBI Taxonomy" id="873516"/>
    <lineage>
        <taxon>Bacteria</taxon>
        <taxon>Pseudomonadati</taxon>
        <taxon>Pseudomonadota</taxon>
        <taxon>Alphaproteobacteria</taxon>
        <taxon>Hyphomicrobiales</taxon>
        <taxon>Methylopilaceae</taxon>
        <taxon>Methylopila</taxon>
    </lineage>
</organism>
<sequence length="140" mass="15030">MRLRAAVLASLAIAGLWSPGAVAAPGDKQFVGIENHDPRSFQRALRAGSDFVRGGRGRQFQIILSGRGAILVIPGTSTVQRDMQTLRAPGLKVVACRETMDALSRANRRRVPVIPGATVEKCEGLRNRLTVGGWQYAPGL</sequence>
<dbReference type="EMBL" id="JBHUER010000001">
    <property type="protein sequence ID" value="MFD1701823.1"/>
    <property type="molecule type" value="Genomic_DNA"/>
</dbReference>